<keyword evidence="1" id="KW-0472">Membrane</keyword>
<keyword evidence="1" id="KW-1133">Transmembrane helix</keyword>
<evidence type="ECO:0000313" key="3">
    <source>
        <dbReference type="Proteomes" id="UP000363590"/>
    </source>
</evidence>
<dbReference type="RefSeq" id="WP_031575785.1">
    <property type="nucleotide sequence ID" value="NZ_CP045571.1"/>
</dbReference>
<name>A0A5P9XMT9_ACITH</name>
<dbReference type="GeneID" id="60694913"/>
<keyword evidence="1" id="KW-0812">Transmembrane</keyword>
<dbReference type="Proteomes" id="UP000363590">
    <property type="component" value="Chromosome"/>
</dbReference>
<protein>
    <submittedName>
        <fullName evidence="2">Uncharacterized protein</fullName>
    </submittedName>
</protein>
<proteinExistence type="predicted"/>
<sequence length="186" mass="20287">MQDKNPKKRQAVWWLGGIMMLTGAMTPWSAAQAQNIRPMTIQQLVNGPMFLHQDGPLTQLFHITGTPGDVVASRAALMTSIRGVGFSGLPAAQKEYEKLLDHLGIAQAVVRGNSFRLKQTAPHQSGGTASRPVLVFPVILQESHHQETGPWINKGPYTLRLTYVGHSTQKGFGSSPVLSEIALVRK</sequence>
<organism evidence="2 3">
    <name type="scientific">Acidithiobacillus thiooxidans ATCC 19377</name>
    <dbReference type="NCBI Taxonomy" id="637390"/>
    <lineage>
        <taxon>Bacteria</taxon>
        <taxon>Pseudomonadati</taxon>
        <taxon>Pseudomonadota</taxon>
        <taxon>Acidithiobacillia</taxon>
        <taxon>Acidithiobacillales</taxon>
        <taxon>Acidithiobacillaceae</taxon>
        <taxon>Acidithiobacillus</taxon>
    </lineage>
</organism>
<evidence type="ECO:0000256" key="1">
    <source>
        <dbReference type="SAM" id="Phobius"/>
    </source>
</evidence>
<dbReference type="EMBL" id="CP045571">
    <property type="protein sequence ID" value="QFX95009.1"/>
    <property type="molecule type" value="Genomic_DNA"/>
</dbReference>
<feature type="transmembrane region" description="Helical" evidence="1">
    <location>
        <begin position="12"/>
        <end position="30"/>
    </location>
</feature>
<accession>A0A5P9XMT9</accession>
<dbReference type="AlphaFoldDB" id="A0A5P9XMT9"/>
<gene>
    <name evidence="2" type="ORF">GCD22_00497</name>
</gene>
<dbReference type="KEGG" id="atx:GCD22_00497"/>
<evidence type="ECO:0000313" key="2">
    <source>
        <dbReference type="EMBL" id="QFX95009.1"/>
    </source>
</evidence>
<reference evidence="2 3" key="1">
    <citation type="submission" date="2019-10" db="EMBL/GenBank/DDBJ databases">
        <authorList>
            <person name="Wang R."/>
        </authorList>
    </citation>
    <scope>NUCLEOTIDE SEQUENCE [LARGE SCALE GENOMIC DNA]</scope>
    <source>
        <strain evidence="2 3">ATCC 19377</strain>
    </source>
</reference>